<name>A0A814PQS5_9BILA</name>
<dbReference type="Proteomes" id="UP000663845">
    <property type="component" value="Unassembled WGS sequence"/>
</dbReference>
<evidence type="ECO:0000313" key="2">
    <source>
        <dbReference type="EMBL" id="CAF3870103.1"/>
    </source>
</evidence>
<protein>
    <submittedName>
        <fullName evidence="1">Uncharacterized protein</fullName>
    </submittedName>
</protein>
<dbReference type="EMBL" id="CAJOAZ010001893">
    <property type="protein sequence ID" value="CAF3870103.1"/>
    <property type="molecule type" value="Genomic_DNA"/>
</dbReference>
<comment type="caution">
    <text evidence="1">The sequence shown here is derived from an EMBL/GenBank/DDBJ whole genome shotgun (WGS) entry which is preliminary data.</text>
</comment>
<evidence type="ECO:0000313" key="1">
    <source>
        <dbReference type="EMBL" id="CAF1109467.1"/>
    </source>
</evidence>
<dbReference type="EMBL" id="CAJNOG010000243">
    <property type="protein sequence ID" value="CAF1109467.1"/>
    <property type="molecule type" value="Genomic_DNA"/>
</dbReference>
<gene>
    <name evidence="1" type="ORF">JYZ213_LOCUS21841</name>
    <name evidence="2" type="ORF">OXD698_LOCUS22301</name>
</gene>
<accession>A0A814PQS5</accession>
<dbReference type="AlphaFoldDB" id="A0A814PQS5"/>
<evidence type="ECO:0000313" key="3">
    <source>
        <dbReference type="Proteomes" id="UP000663845"/>
    </source>
</evidence>
<reference evidence="1" key="1">
    <citation type="submission" date="2021-02" db="EMBL/GenBank/DDBJ databases">
        <authorList>
            <person name="Nowell W R."/>
        </authorList>
    </citation>
    <scope>NUCLEOTIDE SEQUENCE</scope>
</reference>
<organism evidence="1 3">
    <name type="scientific">Adineta steineri</name>
    <dbReference type="NCBI Taxonomy" id="433720"/>
    <lineage>
        <taxon>Eukaryota</taxon>
        <taxon>Metazoa</taxon>
        <taxon>Spiralia</taxon>
        <taxon>Gnathifera</taxon>
        <taxon>Rotifera</taxon>
        <taxon>Eurotatoria</taxon>
        <taxon>Bdelloidea</taxon>
        <taxon>Adinetida</taxon>
        <taxon>Adinetidae</taxon>
        <taxon>Adineta</taxon>
    </lineage>
</organism>
<proteinExistence type="predicted"/>
<sequence>MLLQEQRQADKKSSLSTDVENHKQLQEIIDANITNHISQSIDMDDDNELDLISDPIIETRESDKNIHKQQVYVRQYQQPTPDPVDIQIQEVHIKSKRYRSPIHVHIRPRNVKNRQRTPSPIVIKTNPPKPTTAQHIFYNKYIPVNYKTPLRKIIIHRHTELSSKPRPVVIEQWLPPKPSSKRIKYRYANPKEFERKRNRFIDHKPPHITVEYELIRLPIIKITPEEYQNKSNELNQLGNIRSLLYNSDTLYWRI</sequence>
<dbReference type="Proteomes" id="UP000663844">
    <property type="component" value="Unassembled WGS sequence"/>
</dbReference>